<protein>
    <recommendedName>
        <fullName evidence="3">Aldehyde dehydrogenase domain-containing protein</fullName>
    </recommendedName>
</protein>
<feature type="region of interest" description="Disordered" evidence="2">
    <location>
        <begin position="195"/>
        <end position="241"/>
    </location>
</feature>
<reference evidence="4 5" key="1">
    <citation type="submission" date="2013-03" db="EMBL/GenBank/DDBJ databases">
        <title>The Genome Sequence of Exophiala aquamarina CBS 119918.</title>
        <authorList>
            <consortium name="The Broad Institute Genomics Platform"/>
            <person name="Cuomo C."/>
            <person name="de Hoog S."/>
            <person name="Gorbushina A."/>
            <person name="Walker B."/>
            <person name="Young S.K."/>
            <person name="Zeng Q."/>
            <person name="Gargeya S."/>
            <person name="Fitzgerald M."/>
            <person name="Haas B."/>
            <person name="Abouelleil A."/>
            <person name="Allen A.W."/>
            <person name="Alvarado L."/>
            <person name="Arachchi H.M."/>
            <person name="Berlin A.M."/>
            <person name="Chapman S.B."/>
            <person name="Gainer-Dewar J."/>
            <person name="Goldberg J."/>
            <person name="Griggs A."/>
            <person name="Gujja S."/>
            <person name="Hansen M."/>
            <person name="Howarth C."/>
            <person name="Imamovic A."/>
            <person name="Ireland A."/>
            <person name="Larimer J."/>
            <person name="McCowan C."/>
            <person name="Murphy C."/>
            <person name="Pearson M."/>
            <person name="Poon T.W."/>
            <person name="Priest M."/>
            <person name="Roberts A."/>
            <person name="Saif S."/>
            <person name="Shea T."/>
            <person name="Sisk P."/>
            <person name="Sykes S."/>
            <person name="Wortman J."/>
            <person name="Nusbaum C."/>
            <person name="Birren B."/>
        </authorList>
    </citation>
    <scope>NUCLEOTIDE SEQUENCE [LARGE SCALE GENOMIC DNA]</scope>
    <source>
        <strain evidence="4 5">CBS 119918</strain>
    </source>
</reference>
<dbReference type="AlphaFoldDB" id="A0A072PB37"/>
<dbReference type="InterPro" id="IPR050740">
    <property type="entry name" value="Aldehyde_DH_Superfamily"/>
</dbReference>
<comment type="caution">
    <text evidence="4">The sequence shown here is derived from an EMBL/GenBank/DDBJ whole genome shotgun (WGS) entry which is preliminary data.</text>
</comment>
<dbReference type="Gene3D" id="3.40.605.10">
    <property type="entry name" value="Aldehyde Dehydrogenase, Chain A, domain 1"/>
    <property type="match status" value="3"/>
</dbReference>
<dbReference type="VEuPathDB" id="FungiDB:A1O9_11177"/>
<dbReference type="RefSeq" id="XP_013255350.1">
    <property type="nucleotide sequence ID" value="XM_013399896.1"/>
</dbReference>
<dbReference type="Pfam" id="PF00171">
    <property type="entry name" value="Aldedh"/>
    <property type="match status" value="2"/>
</dbReference>
<evidence type="ECO:0000256" key="1">
    <source>
        <dbReference type="ARBA" id="ARBA00023002"/>
    </source>
</evidence>
<dbReference type="PANTHER" id="PTHR43353">
    <property type="entry name" value="SUCCINATE-SEMIALDEHYDE DEHYDROGENASE, MITOCHONDRIAL"/>
    <property type="match status" value="1"/>
</dbReference>
<evidence type="ECO:0000259" key="3">
    <source>
        <dbReference type="Pfam" id="PF00171"/>
    </source>
</evidence>
<accession>A0A072PB37</accession>
<evidence type="ECO:0000313" key="4">
    <source>
        <dbReference type="EMBL" id="KEF52760.1"/>
    </source>
</evidence>
<dbReference type="GO" id="GO:0005737">
    <property type="term" value="C:cytoplasm"/>
    <property type="evidence" value="ECO:0007669"/>
    <property type="project" value="TreeGrafter"/>
</dbReference>
<evidence type="ECO:0000313" key="5">
    <source>
        <dbReference type="Proteomes" id="UP000027920"/>
    </source>
</evidence>
<dbReference type="EMBL" id="AMGV01000016">
    <property type="protein sequence ID" value="KEF52760.1"/>
    <property type="molecule type" value="Genomic_DNA"/>
</dbReference>
<dbReference type="InterPro" id="IPR015590">
    <property type="entry name" value="Aldehyde_DH_dom"/>
</dbReference>
<dbReference type="Gene3D" id="3.40.309.10">
    <property type="entry name" value="Aldehyde Dehydrogenase, Chain A, domain 2"/>
    <property type="match status" value="1"/>
</dbReference>
<dbReference type="PANTHER" id="PTHR43353:SF7">
    <property type="entry name" value="SUCCINATE SEMIALDEHYDE DEHYDROGENASE (EUROFUNG)"/>
    <property type="match status" value="1"/>
</dbReference>
<dbReference type="InterPro" id="IPR016162">
    <property type="entry name" value="Ald_DH_N"/>
</dbReference>
<dbReference type="SUPFAM" id="SSF53720">
    <property type="entry name" value="ALDH-like"/>
    <property type="match status" value="1"/>
</dbReference>
<proteinExistence type="predicted"/>
<evidence type="ECO:0000256" key="2">
    <source>
        <dbReference type="SAM" id="MobiDB-lite"/>
    </source>
</evidence>
<sequence length="396" mass="42862">MKIKTTSILPFKLVNDLSHHDSYVHGKWVQARSGRLFAVVDPFSGKERASCPDNTVKGVEAAVAFSYNAFQQYSTSITPRTRARLLMKWYDVCLSAREDLATLLTYEIGKPLAEAKEGIDCSLGFLWRCFGEAERIKGTRVGEIVASLCARNLKKCTLKLGGNCPFIIFDERRLGPGDRAIYGAKVEASRTGVYHREPPIGASGRPRSILGPAQGEKGQTAHRPWRGQGNHHGTCDNTTSPGKIAITDGRGAIAWATLVLGTGKATTGPELNNGYVMSSTILANMKADMVMAREEAFAPVCGLFKFDIEEEVVALANDTSMGLVSYAFTKNADRLWRMLDSLDAGMIGLNTENSNAAESPFGGIKAGGYCKESGTDVAVNEYLISKTGTLTLSGHY</sequence>
<feature type="domain" description="Aldehyde dehydrogenase" evidence="3">
    <location>
        <begin position="28"/>
        <end position="139"/>
    </location>
</feature>
<dbReference type="InterPro" id="IPR016161">
    <property type="entry name" value="Ald_DH/histidinol_DH"/>
</dbReference>
<dbReference type="OrthoDB" id="310895at2759"/>
<organism evidence="4 5">
    <name type="scientific">Exophiala aquamarina CBS 119918</name>
    <dbReference type="NCBI Taxonomy" id="1182545"/>
    <lineage>
        <taxon>Eukaryota</taxon>
        <taxon>Fungi</taxon>
        <taxon>Dikarya</taxon>
        <taxon>Ascomycota</taxon>
        <taxon>Pezizomycotina</taxon>
        <taxon>Eurotiomycetes</taxon>
        <taxon>Chaetothyriomycetidae</taxon>
        <taxon>Chaetothyriales</taxon>
        <taxon>Herpotrichiellaceae</taxon>
        <taxon>Exophiala</taxon>
    </lineage>
</organism>
<gene>
    <name evidence="4" type="ORF">A1O9_11177</name>
</gene>
<name>A0A072PB37_9EURO</name>
<keyword evidence="1" id="KW-0560">Oxidoreductase</keyword>
<dbReference type="GeneID" id="25286077"/>
<dbReference type="HOGENOM" id="CLU_005391_5_4_1"/>
<dbReference type="GO" id="GO:0004777">
    <property type="term" value="F:succinate-semialdehyde dehydrogenase (NAD+) activity"/>
    <property type="evidence" value="ECO:0007669"/>
    <property type="project" value="TreeGrafter"/>
</dbReference>
<dbReference type="InterPro" id="IPR016163">
    <property type="entry name" value="Ald_DH_C"/>
</dbReference>
<dbReference type="STRING" id="1182545.A0A072PB37"/>
<dbReference type="Proteomes" id="UP000027920">
    <property type="component" value="Unassembled WGS sequence"/>
</dbReference>
<feature type="domain" description="Aldehyde dehydrogenase" evidence="3">
    <location>
        <begin position="257"/>
        <end position="387"/>
    </location>
</feature>
<dbReference type="GO" id="GO:0009450">
    <property type="term" value="P:gamma-aminobutyric acid catabolic process"/>
    <property type="evidence" value="ECO:0007669"/>
    <property type="project" value="TreeGrafter"/>
</dbReference>
<keyword evidence="5" id="KW-1185">Reference proteome</keyword>